<dbReference type="PANTHER" id="PTHR46236:SF8">
    <property type="entry name" value="UBIQUITIN-SPECIFIC PROTEASE FAMILY C19-RELATED PROTEIN"/>
    <property type="match status" value="1"/>
</dbReference>
<dbReference type="PANTHER" id="PTHR46236">
    <property type="entry name" value="TRAF-LIKE SUPERFAMILY PROTEIN"/>
    <property type="match status" value="1"/>
</dbReference>
<keyword evidence="3" id="KW-1185">Reference proteome</keyword>
<organism evidence="2 3">
    <name type="scientific">Arabidopsis thaliana x Arabidopsis arenosa</name>
    <dbReference type="NCBI Taxonomy" id="1240361"/>
    <lineage>
        <taxon>Eukaryota</taxon>
        <taxon>Viridiplantae</taxon>
        <taxon>Streptophyta</taxon>
        <taxon>Embryophyta</taxon>
        <taxon>Tracheophyta</taxon>
        <taxon>Spermatophyta</taxon>
        <taxon>Magnoliopsida</taxon>
        <taxon>eudicotyledons</taxon>
        <taxon>Gunneridae</taxon>
        <taxon>Pentapetalae</taxon>
        <taxon>rosids</taxon>
        <taxon>malvids</taxon>
        <taxon>Brassicales</taxon>
        <taxon>Brassicaceae</taxon>
        <taxon>Camelineae</taxon>
        <taxon>Arabidopsis</taxon>
    </lineage>
</organism>
<proteinExistence type="predicted"/>
<dbReference type="AlphaFoldDB" id="A0A8T1ZT38"/>
<gene>
    <name evidence="2" type="ORF">ISN45_Aa05g027410</name>
</gene>
<name>A0A8T1ZT38_9BRAS</name>
<evidence type="ECO:0000313" key="2">
    <source>
        <dbReference type="EMBL" id="KAG7561310.1"/>
    </source>
</evidence>
<evidence type="ECO:0000256" key="1">
    <source>
        <dbReference type="SAM" id="Coils"/>
    </source>
</evidence>
<feature type="coiled-coil region" evidence="1">
    <location>
        <begin position="188"/>
        <end position="215"/>
    </location>
</feature>
<accession>A0A8T1ZT38</accession>
<comment type="caution">
    <text evidence="2">The sequence shown here is derived from an EMBL/GenBank/DDBJ whole genome shotgun (WGS) entry which is preliminary data.</text>
</comment>
<reference evidence="2 3" key="1">
    <citation type="submission" date="2020-12" db="EMBL/GenBank/DDBJ databases">
        <title>Concerted genomic and epigenomic changes stabilize Arabidopsis allopolyploids.</title>
        <authorList>
            <person name="Chen Z."/>
        </authorList>
    </citation>
    <scope>NUCLEOTIDE SEQUENCE [LARGE SCALE GENOMIC DNA]</scope>
    <source>
        <strain evidence="2">Allo738</strain>
        <tissue evidence="2">Leaf</tissue>
    </source>
</reference>
<dbReference type="EMBL" id="JAEFBK010000010">
    <property type="protein sequence ID" value="KAG7561310.1"/>
    <property type="molecule type" value="Genomic_DNA"/>
</dbReference>
<evidence type="ECO:0000313" key="3">
    <source>
        <dbReference type="Proteomes" id="UP000694240"/>
    </source>
</evidence>
<dbReference type="InterPro" id="IPR050804">
    <property type="entry name" value="MCC"/>
</dbReference>
<keyword evidence="1" id="KW-0175">Coiled coil</keyword>
<dbReference type="Proteomes" id="UP000694240">
    <property type="component" value="Chromosome 10"/>
</dbReference>
<sequence>MNCNNVVVSDADTDDAAKEDLFEDGTVEEDPDDDASSLHQLKSMLDTSKTVENGGSGCNNKAPVFDTWINDFLKEITQPAKETMDVNGFQVLTSQVQSVRQIFKRHPDTAIGFRPKNQQIRKSYMDALLRLIETLCQSPEKLSDDDLSKADETLDDLIDVGFKLDWLKTKLNGVSEKKKMGQSSVARLGTMEEELQKLKHMVLDLEAQLQKEKAKVLAARAPFSFKDVVY</sequence>
<protein>
    <submittedName>
        <fullName evidence="2">Uncharacterized protein</fullName>
    </submittedName>
</protein>